<proteinExistence type="predicted"/>
<reference evidence="1" key="1">
    <citation type="submission" date="2007-02" db="EMBL/GenBank/DDBJ databases">
        <title>Complete sequence of Pyrobaculum calidifontis JCM 11548.</title>
        <authorList>
            <consortium name="US DOE Joint Genome Institute"/>
            <person name="Copeland A."/>
            <person name="Lucas S."/>
            <person name="Lapidus A."/>
            <person name="Barry K."/>
            <person name="Glavina del Rio T."/>
            <person name="Dalin E."/>
            <person name="Tice H."/>
            <person name="Pitluck S."/>
            <person name="Chain P."/>
            <person name="Malfatti S."/>
            <person name="Shin M."/>
            <person name="Vergez L."/>
            <person name="Schmutz J."/>
            <person name="Larimer F."/>
            <person name="Land M."/>
            <person name="Hauser L."/>
            <person name="Kyrpides N."/>
            <person name="Mikhailova N."/>
            <person name="Cozen A.E."/>
            <person name="Fitz-Gibbon S.T."/>
            <person name="House C.H."/>
            <person name="Saltikov C."/>
            <person name="Lowe T.M."/>
            <person name="Richardson P."/>
        </authorList>
    </citation>
    <scope>NUCLEOTIDE SEQUENCE [LARGE SCALE GENOMIC DNA]</scope>
    <source>
        <strain evidence="1">JCM 11548</strain>
    </source>
</reference>
<keyword evidence="2" id="KW-1185">Reference proteome</keyword>
<dbReference type="STRING" id="410359.Pcal_1167"/>
<dbReference type="eggNOG" id="arCOG03774">
    <property type="taxonomic scope" value="Archaea"/>
</dbReference>
<dbReference type="KEGG" id="pcl:Pcal_1167"/>
<dbReference type="GeneID" id="4908746"/>
<protein>
    <submittedName>
        <fullName evidence="1">Uncharacterized protein</fullName>
    </submittedName>
</protein>
<dbReference type="AlphaFoldDB" id="A3MVC5"/>
<organism evidence="1 2">
    <name type="scientific">Pyrobaculum calidifontis (strain DSM 21063 / JCM 11548 / VA1)</name>
    <dbReference type="NCBI Taxonomy" id="410359"/>
    <lineage>
        <taxon>Archaea</taxon>
        <taxon>Thermoproteota</taxon>
        <taxon>Thermoprotei</taxon>
        <taxon>Thermoproteales</taxon>
        <taxon>Thermoproteaceae</taxon>
        <taxon>Pyrobaculum</taxon>
    </lineage>
</organism>
<dbReference type="RefSeq" id="WP_011849850.1">
    <property type="nucleotide sequence ID" value="NC_009073.1"/>
</dbReference>
<sequence length="273" mass="29794">MIPRGDILRGVRDTPLVALLLEFEELKPSPKLRPLLELLAELGVLAKRGDAYVKADARPPTGEKSALSEAIGVVLHQLVVPHLASGATATRLTPELKQSLYIYTSIFQTLRIVAAQELLRYGGLTLVAGWFPCGFSSELMSISGRDVVIVEEREDLLTLEIDRLSLLPLAAAPVEEGLAPASFYSFEVMPLGEVSQLVDKYGKFDTAIVCGRGVDIDAVRRAAEEVYYIHIGDKALSTLNSLVLKSLGLQPPTDEAPKAPRRGNLDGFEIYIW</sequence>
<gene>
    <name evidence="1" type="ordered locus">Pcal_1167</name>
</gene>
<evidence type="ECO:0000313" key="2">
    <source>
        <dbReference type="Proteomes" id="UP000001431"/>
    </source>
</evidence>
<accession>A3MVC5</accession>
<dbReference type="HOGENOM" id="CLU_1017875_0_0_2"/>
<evidence type="ECO:0000313" key="1">
    <source>
        <dbReference type="EMBL" id="ABO08592.1"/>
    </source>
</evidence>
<dbReference type="EMBL" id="CP000561">
    <property type="protein sequence ID" value="ABO08592.1"/>
    <property type="molecule type" value="Genomic_DNA"/>
</dbReference>
<name>A3MVC5_PYRCJ</name>
<dbReference type="OrthoDB" id="28178at2157"/>
<dbReference type="Proteomes" id="UP000001431">
    <property type="component" value="Chromosome"/>
</dbReference>